<reference evidence="1 2" key="1">
    <citation type="submission" date="2016-10" db="EMBL/GenBank/DDBJ databases">
        <authorList>
            <person name="de Groot N.N."/>
        </authorList>
    </citation>
    <scope>NUCLEOTIDE SEQUENCE [LARGE SCALE GENOMIC DNA]</scope>
    <source>
        <strain evidence="1 2">B25</strain>
    </source>
</reference>
<sequence length="235" mass="27912">MKYLITSSLLDSYDWLISCPKDWKDRAVQEFIAMIKREERPTSEACQRGIDFENLVCQNCNNLNDEQFKMYARQWYEARGVKGYDVDIAVYPTLKIAQKCRNGQQQVPVMKDVQFGDKEFHLFGYADIMFPNKIIDIKTTGKYKGGYHYVKRSQHYMYSLCTGINTFEYLVADYKESRIPRDVHEVEFEMRQEENLWVLEKRIKDVMNYLEKSGLYKDYVEIFTAKHDDNKKKGA</sequence>
<dbReference type="RefSeq" id="WP_074640573.1">
    <property type="nucleotide sequence ID" value="NZ_FOFU01000001.1"/>
</dbReference>
<gene>
    <name evidence="1" type="ORF">SAMN04487977_101491</name>
</gene>
<dbReference type="EMBL" id="FOFU01000001">
    <property type="protein sequence ID" value="SEP80940.1"/>
    <property type="molecule type" value="Genomic_DNA"/>
</dbReference>
<evidence type="ECO:0000313" key="2">
    <source>
        <dbReference type="Proteomes" id="UP000182360"/>
    </source>
</evidence>
<evidence type="ECO:0000313" key="1">
    <source>
        <dbReference type="EMBL" id="SEP80940.1"/>
    </source>
</evidence>
<name>A0A1H9AW16_9SPIR</name>
<dbReference type="AlphaFoldDB" id="A0A1H9AW16"/>
<evidence type="ECO:0008006" key="3">
    <source>
        <dbReference type="Google" id="ProtNLM"/>
    </source>
</evidence>
<dbReference type="Proteomes" id="UP000182360">
    <property type="component" value="Unassembled WGS sequence"/>
</dbReference>
<dbReference type="InterPro" id="IPR011604">
    <property type="entry name" value="PDDEXK-like_dom_sf"/>
</dbReference>
<protein>
    <recommendedName>
        <fullName evidence="3">PD-(D/E)XK nuclease superfamily protein</fullName>
    </recommendedName>
</protein>
<accession>A0A1H9AW16</accession>
<proteinExistence type="predicted"/>
<keyword evidence="2" id="KW-1185">Reference proteome</keyword>
<dbReference type="OrthoDB" id="943289at2"/>
<organism evidence="1 2">
    <name type="scientific">Treponema bryantii</name>
    <dbReference type="NCBI Taxonomy" id="163"/>
    <lineage>
        <taxon>Bacteria</taxon>
        <taxon>Pseudomonadati</taxon>
        <taxon>Spirochaetota</taxon>
        <taxon>Spirochaetia</taxon>
        <taxon>Spirochaetales</taxon>
        <taxon>Treponemataceae</taxon>
        <taxon>Treponema</taxon>
    </lineage>
</organism>
<dbReference type="Gene3D" id="3.90.320.10">
    <property type="match status" value="1"/>
</dbReference>